<gene>
    <name evidence="6" type="ORF">Z045_15930</name>
</gene>
<keyword evidence="2" id="KW-0285">Flavoprotein</keyword>
<dbReference type="InterPro" id="IPR003953">
    <property type="entry name" value="FAD-dep_OxRdtase_2_FAD-bd"/>
</dbReference>
<feature type="domain" description="FAD-dependent oxidoreductase 2 FAD-binding" evidence="5">
    <location>
        <begin position="7"/>
        <end position="453"/>
    </location>
</feature>
<evidence type="ECO:0000256" key="3">
    <source>
        <dbReference type="ARBA" id="ARBA00022827"/>
    </source>
</evidence>
<dbReference type="InterPro" id="IPR036188">
    <property type="entry name" value="FAD/NAD-bd_sf"/>
</dbReference>
<dbReference type="Pfam" id="PF00890">
    <property type="entry name" value="FAD_binding_2"/>
    <property type="match status" value="1"/>
</dbReference>
<evidence type="ECO:0000313" key="6">
    <source>
        <dbReference type="EMBL" id="KSZ58041.1"/>
    </source>
</evidence>
<evidence type="ECO:0000256" key="1">
    <source>
        <dbReference type="ARBA" id="ARBA00001974"/>
    </source>
</evidence>
<accession>A0A0V9UJ76</accession>
<dbReference type="InterPro" id="IPR050315">
    <property type="entry name" value="FAD-oxidoreductase_2"/>
</dbReference>
<name>A0A0V9UJ76_9NOCA</name>
<dbReference type="PANTHER" id="PTHR43400">
    <property type="entry name" value="FUMARATE REDUCTASE"/>
    <property type="match status" value="1"/>
</dbReference>
<dbReference type="GO" id="GO:0008202">
    <property type="term" value="P:steroid metabolic process"/>
    <property type="evidence" value="ECO:0007669"/>
    <property type="project" value="UniProtKB-ARBA"/>
</dbReference>
<sequence>MNDDIIDVVVIGGGGAGLAAAVSAAESGASVLLFESETELGGSTQLSAGLFTAAGTSVQRGLGIEDSAEKFFQHYMDLNHWVLTPGLVRAFCENAGPTLEWLIGLGVEIPARESSNAHMPGLCQAGVEDVWRGHVPKDQGYGLVQTLDRARRAHGVEAVLGTRVQRLLVEDGRVVGVVADDIEVRAHAVVVASGGFAQNRDLLEQYYPYPLGAGESLFVVAAPGSRGDHFRFGEQVDSAIAGKDWGLTMPTAYFQRYHHWQAGFPPKSRVYVNKSGRRFMDEDASYAVSGGLMDRQDGPVWAIFDEKARTGLPAGYTDWDADRIAEEADAGRTLRADSLPELADLIGVPVDALVTTIDRWNTQLPNGIDPDFLRHRTLANKGSTSNPDPIAEGPFYAARMLPAELVCTHAGLEINPNAEVLDTIGNVVPGLYAAGEAGAGILGLRYVGGGNAVANALTMGRIAGLNAARSAASGAAPRTALGAAGV</sequence>
<comment type="cofactor">
    <cofactor evidence="1">
        <name>FAD</name>
        <dbReference type="ChEBI" id="CHEBI:57692"/>
    </cofactor>
</comment>
<dbReference type="PANTHER" id="PTHR43400:SF10">
    <property type="entry name" value="3-OXOSTEROID 1-DEHYDROGENASE"/>
    <property type="match status" value="1"/>
</dbReference>
<reference evidence="7" key="1">
    <citation type="submission" date="2015-01" db="EMBL/GenBank/DDBJ databases">
        <title>Draft genome sequence of Rhodococcus pyridinivorans strain KG-16, a hydrocarbon-degrading bacterium.</title>
        <authorList>
            <person name="Aggarwal R.K."/>
            <person name="Dawar C."/>
        </authorList>
    </citation>
    <scope>NUCLEOTIDE SEQUENCE [LARGE SCALE GENOMIC DNA]</scope>
    <source>
        <strain evidence="7">KG-16</strain>
    </source>
</reference>
<dbReference type="Gene3D" id="3.50.50.60">
    <property type="entry name" value="FAD/NAD(P)-binding domain"/>
    <property type="match status" value="1"/>
</dbReference>
<organism evidence="6 7">
    <name type="scientific">Rhodococcus pyridinivorans KG-16</name>
    <dbReference type="NCBI Taxonomy" id="1441730"/>
    <lineage>
        <taxon>Bacteria</taxon>
        <taxon>Bacillati</taxon>
        <taxon>Actinomycetota</taxon>
        <taxon>Actinomycetes</taxon>
        <taxon>Mycobacteriales</taxon>
        <taxon>Nocardiaceae</taxon>
        <taxon>Rhodococcus</taxon>
    </lineage>
</organism>
<dbReference type="Proteomes" id="UP000053060">
    <property type="component" value="Unassembled WGS sequence"/>
</dbReference>
<keyword evidence="3" id="KW-0274">FAD</keyword>
<dbReference type="AlphaFoldDB" id="A0A0V9UJ76"/>
<evidence type="ECO:0000256" key="4">
    <source>
        <dbReference type="ARBA" id="ARBA00023002"/>
    </source>
</evidence>
<dbReference type="PATRIC" id="fig|1441730.3.peg.3311"/>
<dbReference type="SUPFAM" id="SSF56425">
    <property type="entry name" value="Succinate dehydrogenase/fumarate reductase flavoprotein, catalytic domain"/>
    <property type="match status" value="1"/>
</dbReference>
<proteinExistence type="predicted"/>
<reference evidence="6 7" key="2">
    <citation type="journal article" date="2016" name="Genome Announc.">
        <title>Draft Genome Sequence of a Versatile Hydrocarbon-Degrading Bacterium, Rhodococcus pyridinivorans Strain KG-16, Collected from Oil Fields in India.</title>
        <authorList>
            <person name="Aggarwal R.K."/>
            <person name="Dawar C."/>
            <person name="Phanindranath R."/>
            <person name="Mutnuri L."/>
            <person name="Dayal A.M."/>
        </authorList>
    </citation>
    <scope>NUCLEOTIDE SEQUENCE [LARGE SCALE GENOMIC DNA]</scope>
    <source>
        <strain evidence="6 7">KG-16</strain>
    </source>
</reference>
<evidence type="ECO:0000313" key="7">
    <source>
        <dbReference type="Proteomes" id="UP000053060"/>
    </source>
</evidence>
<protein>
    <submittedName>
        <fullName evidence="6">Fumarate reductase</fullName>
    </submittedName>
</protein>
<dbReference type="RefSeq" id="WP_060652711.1">
    <property type="nucleotide sequence ID" value="NZ_AZXY01000007.1"/>
</dbReference>
<comment type="caution">
    <text evidence="6">The sequence shown here is derived from an EMBL/GenBank/DDBJ whole genome shotgun (WGS) entry which is preliminary data.</text>
</comment>
<dbReference type="Gene3D" id="3.90.700.10">
    <property type="entry name" value="Succinate dehydrogenase/fumarate reductase flavoprotein, catalytic domain"/>
    <property type="match status" value="1"/>
</dbReference>
<dbReference type="InterPro" id="IPR027477">
    <property type="entry name" value="Succ_DH/fumarate_Rdtase_cat_sf"/>
</dbReference>
<evidence type="ECO:0000259" key="5">
    <source>
        <dbReference type="Pfam" id="PF00890"/>
    </source>
</evidence>
<evidence type="ECO:0000256" key="2">
    <source>
        <dbReference type="ARBA" id="ARBA00022630"/>
    </source>
</evidence>
<dbReference type="GO" id="GO:0033765">
    <property type="term" value="F:steroid dehydrogenase activity, acting on the CH-CH group of donors"/>
    <property type="evidence" value="ECO:0007669"/>
    <property type="project" value="UniProtKB-ARBA"/>
</dbReference>
<keyword evidence="4" id="KW-0560">Oxidoreductase</keyword>
<dbReference type="PRINTS" id="PR00368">
    <property type="entry name" value="FADPNR"/>
</dbReference>
<dbReference type="SUPFAM" id="SSF51905">
    <property type="entry name" value="FAD/NAD(P)-binding domain"/>
    <property type="match status" value="1"/>
</dbReference>
<dbReference type="EMBL" id="AZXY01000007">
    <property type="protein sequence ID" value="KSZ58041.1"/>
    <property type="molecule type" value="Genomic_DNA"/>
</dbReference>